<keyword evidence="2" id="KW-1185">Reference proteome</keyword>
<dbReference type="EMBL" id="JBBNFW010000204">
    <property type="protein sequence ID" value="MEQ2414911.1"/>
    <property type="molecule type" value="Genomic_DNA"/>
</dbReference>
<evidence type="ECO:0000313" key="1">
    <source>
        <dbReference type="EMBL" id="MEQ2414911.1"/>
    </source>
</evidence>
<name>A0ABV1CTB1_9FIRM</name>
<accession>A0ABV1CTB1</accession>
<sequence length="155" mass="17897">MATDIPATMMVRCLAPSHTMRRGARADFGRMFRTTRYGSSTFARRGQLHSKTEIPSPARTTKAKLRRVSFKVAPMWTKRDWSCAIFTKVWKIMEGLLKIKESIQPSREKISHCARKIRKTRSLAPTTRQRSLFCRARYAFCAWEGSCILIQLLPD</sequence>
<evidence type="ECO:0000313" key="2">
    <source>
        <dbReference type="Proteomes" id="UP001470752"/>
    </source>
</evidence>
<protein>
    <submittedName>
        <fullName evidence="1">Uncharacterized protein</fullName>
    </submittedName>
</protein>
<dbReference type="RefSeq" id="WP_349084733.1">
    <property type="nucleotide sequence ID" value="NZ_JBBNFW010000204.1"/>
</dbReference>
<reference evidence="1 2" key="1">
    <citation type="submission" date="2024-04" db="EMBL/GenBank/DDBJ databases">
        <title>Human intestinal bacterial collection.</title>
        <authorList>
            <person name="Pauvert C."/>
            <person name="Hitch T.C.A."/>
            <person name="Clavel T."/>
        </authorList>
    </citation>
    <scope>NUCLEOTIDE SEQUENCE [LARGE SCALE GENOMIC DNA]</scope>
    <source>
        <strain evidence="1 2">CLA-AA-H161</strain>
    </source>
</reference>
<organism evidence="1 2">
    <name type="scientific">Blautia acetigignens</name>
    <dbReference type="NCBI Taxonomy" id="2981783"/>
    <lineage>
        <taxon>Bacteria</taxon>
        <taxon>Bacillati</taxon>
        <taxon>Bacillota</taxon>
        <taxon>Clostridia</taxon>
        <taxon>Lachnospirales</taxon>
        <taxon>Lachnospiraceae</taxon>
        <taxon>Blautia</taxon>
    </lineage>
</organism>
<comment type="caution">
    <text evidence="1">The sequence shown here is derived from an EMBL/GenBank/DDBJ whole genome shotgun (WGS) entry which is preliminary data.</text>
</comment>
<dbReference type="Proteomes" id="UP001470752">
    <property type="component" value="Unassembled WGS sequence"/>
</dbReference>
<proteinExistence type="predicted"/>
<gene>
    <name evidence="1" type="ORF">AAAX94_18095</name>
</gene>